<dbReference type="GO" id="GO:1990281">
    <property type="term" value="C:efflux pump complex"/>
    <property type="evidence" value="ECO:0007669"/>
    <property type="project" value="TreeGrafter"/>
</dbReference>
<dbReference type="AlphaFoldDB" id="A0A1E8FE15"/>
<dbReference type="SUPFAM" id="SSF111369">
    <property type="entry name" value="HlyD-like secretion proteins"/>
    <property type="match status" value="1"/>
</dbReference>
<evidence type="ECO:0000256" key="1">
    <source>
        <dbReference type="ARBA" id="ARBA00009477"/>
    </source>
</evidence>
<keyword evidence="3" id="KW-0732">Signal</keyword>
<evidence type="ECO:0000256" key="2">
    <source>
        <dbReference type="SAM" id="Coils"/>
    </source>
</evidence>
<dbReference type="Proteomes" id="UP000176037">
    <property type="component" value="Unassembled WGS sequence"/>
</dbReference>
<comment type="caution">
    <text evidence="4">The sequence shown here is derived from an EMBL/GenBank/DDBJ whole genome shotgun (WGS) entry which is preliminary data.</text>
</comment>
<reference evidence="4 5" key="1">
    <citation type="submission" date="2016-09" db="EMBL/GenBank/DDBJ databases">
        <title>Alteromonas lipolytica, a new species isolated from sea water.</title>
        <authorList>
            <person name="Wu Y.-H."/>
            <person name="Cheng H."/>
            <person name="Xu X.-W."/>
        </authorList>
    </citation>
    <scope>NUCLEOTIDE SEQUENCE [LARGE SCALE GENOMIC DNA]</scope>
    <source>
        <strain evidence="4 5">JW12</strain>
    </source>
</reference>
<dbReference type="InterPro" id="IPR006143">
    <property type="entry name" value="RND_pump_MFP"/>
</dbReference>
<organism evidence="4 5">
    <name type="scientific">Alteromonas lipolytica</name>
    <dbReference type="NCBI Taxonomy" id="1856405"/>
    <lineage>
        <taxon>Bacteria</taxon>
        <taxon>Pseudomonadati</taxon>
        <taxon>Pseudomonadota</taxon>
        <taxon>Gammaproteobacteria</taxon>
        <taxon>Alteromonadales</taxon>
        <taxon>Alteromonadaceae</taxon>
        <taxon>Alteromonas/Salinimonas group</taxon>
        <taxon>Alteromonas</taxon>
    </lineage>
</organism>
<accession>A0A1E8FE15</accession>
<evidence type="ECO:0000313" key="5">
    <source>
        <dbReference type="Proteomes" id="UP000176037"/>
    </source>
</evidence>
<evidence type="ECO:0000313" key="4">
    <source>
        <dbReference type="EMBL" id="OFI34161.1"/>
    </source>
</evidence>
<dbReference type="RefSeq" id="WP_070177089.1">
    <property type="nucleotide sequence ID" value="NZ_BMJR01000011.1"/>
</dbReference>
<feature type="signal peptide" evidence="3">
    <location>
        <begin position="1"/>
        <end position="23"/>
    </location>
</feature>
<proteinExistence type="inferred from homology"/>
<dbReference type="OrthoDB" id="9806939at2"/>
<gene>
    <name evidence="4" type="ORF">BFC17_21725</name>
</gene>
<keyword evidence="2" id="KW-0175">Coiled coil</keyword>
<protein>
    <submittedName>
        <fullName evidence="4">Uncharacterized protein</fullName>
    </submittedName>
</protein>
<dbReference type="PANTHER" id="PTHR30469">
    <property type="entry name" value="MULTIDRUG RESISTANCE PROTEIN MDTA"/>
    <property type="match status" value="1"/>
</dbReference>
<feature type="coiled-coil region" evidence="2">
    <location>
        <begin position="77"/>
        <end position="104"/>
    </location>
</feature>
<sequence length="258" mass="27984">MKKQFALYLMSALMLASTHCAVAQSPAFTLESEELRAQITAQQSATLSAAMTGSIKTLHVREGMHVDAGQILVEFSCDAENARLDKARIEAQIAENKLVGANRMAQMEAIGLVELENSRLEVMKANAEVSLLNAVTGKCTLRAPYAGIVADKFVNANEFVETGKPILEIQNNQSLRVEFIAPSSWLEWLSADYPLAIFVTDTQTTYSATVGYTTGKVDALSQSIKIFANLDSVHSELLPGMSGRIDITPPSQQLSLSK</sequence>
<feature type="chain" id="PRO_5009214088" evidence="3">
    <location>
        <begin position="24"/>
        <end position="258"/>
    </location>
</feature>
<dbReference type="Gene3D" id="2.40.30.170">
    <property type="match status" value="1"/>
</dbReference>
<keyword evidence="5" id="KW-1185">Reference proteome</keyword>
<dbReference type="Gene3D" id="2.40.50.100">
    <property type="match status" value="1"/>
</dbReference>
<evidence type="ECO:0000256" key="3">
    <source>
        <dbReference type="SAM" id="SignalP"/>
    </source>
</evidence>
<name>A0A1E8FE15_9ALTE</name>
<dbReference type="GO" id="GO:0015562">
    <property type="term" value="F:efflux transmembrane transporter activity"/>
    <property type="evidence" value="ECO:0007669"/>
    <property type="project" value="TreeGrafter"/>
</dbReference>
<dbReference type="STRING" id="1856405.BFC17_21725"/>
<dbReference type="EMBL" id="MJIC01000014">
    <property type="protein sequence ID" value="OFI34161.1"/>
    <property type="molecule type" value="Genomic_DNA"/>
</dbReference>
<comment type="similarity">
    <text evidence="1">Belongs to the membrane fusion protein (MFP) (TC 8.A.1) family.</text>
</comment>
<dbReference type="NCBIfam" id="TIGR01730">
    <property type="entry name" value="RND_mfp"/>
    <property type="match status" value="1"/>
</dbReference>